<feature type="transmembrane region" description="Helical" evidence="1">
    <location>
        <begin position="115"/>
        <end position="136"/>
    </location>
</feature>
<name>A0A494YZC7_9BACI</name>
<keyword evidence="1" id="KW-1133">Transmembrane helix</keyword>
<reference evidence="2 3" key="1">
    <citation type="journal article" date="2015" name="Antonie Van Leeuwenhoek">
        <title>Oceanobacillus bengalensis sp. nov., a bacterium isolated from seawater of the Bay of Bengal.</title>
        <authorList>
            <person name="Yongchang O."/>
            <person name="Xiang W."/>
            <person name="Wang G."/>
        </authorList>
    </citation>
    <scope>NUCLEOTIDE SEQUENCE [LARGE SCALE GENOMIC DNA]</scope>
    <source>
        <strain evidence="2 3">MCCC 1K00260</strain>
    </source>
</reference>
<dbReference type="EMBL" id="RBZO01000013">
    <property type="protein sequence ID" value="RKQ15577.1"/>
    <property type="molecule type" value="Genomic_DNA"/>
</dbReference>
<feature type="transmembrane region" description="Helical" evidence="1">
    <location>
        <begin position="218"/>
        <end position="240"/>
    </location>
</feature>
<accession>A0A494YZC7</accession>
<protein>
    <submittedName>
        <fullName evidence="2">Peptidase</fullName>
    </submittedName>
</protein>
<feature type="transmembrane region" description="Helical" evidence="1">
    <location>
        <begin position="148"/>
        <end position="171"/>
    </location>
</feature>
<evidence type="ECO:0000256" key="1">
    <source>
        <dbReference type="SAM" id="Phobius"/>
    </source>
</evidence>
<gene>
    <name evidence="2" type="ORF">D8M05_09920</name>
</gene>
<dbReference type="AlphaFoldDB" id="A0A494YZC7"/>
<dbReference type="OrthoDB" id="140324at2"/>
<keyword evidence="3" id="KW-1185">Reference proteome</keyword>
<feature type="transmembrane region" description="Helical" evidence="1">
    <location>
        <begin position="246"/>
        <end position="264"/>
    </location>
</feature>
<evidence type="ECO:0000313" key="3">
    <source>
        <dbReference type="Proteomes" id="UP000281813"/>
    </source>
</evidence>
<dbReference type="Proteomes" id="UP000281813">
    <property type="component" value="Unassembled WGS sequence"/>
</dbReference>
<keyword evidence="1" id="KW-0472">Membrane</keyword>
<proteinExistence type="predicted"/>
<sequence>MNLSQQSHIKLYPLTIRKDKRHYIVEDSLSGDYFEMPKICIEAINLMNKGESLEEIEKKLVATFPEEEVDMVDFTSQLIELGLVKEIDGEIVQITKENQSPASFIGISPRVGKFFFNKVTIILFIAIFFMNIFLFAMDPVLLPYYQDLFLFDTMMFNMLTFMAITLFLIFMHEFGHVLAMRSYNLPAKLSIGHRLFFVVFETDLTPAWRLEPKQRNNLYLAGMCFDQIMLFIALCIKLAFPEDNTLLTGIAGIVILDIFIKFIYQCSFYMKTDMYYLFENITGCYNVMENGKQFLSKGLPFLKTDKTTEMFDGERNIVRLYSLFYIFGILFTITLFIFYFLPQGVFALSQTLPNLLRPVGSIAFWDAVVFVGQFVLLICFLCYSWMKNR</sequence>
<feature type="transmembrane region" description="Helical" evidence="1">
    <location>
        <begin position="362"/>
        <end position="386"/>
    </location>
</feature>
<dbReference type="RefSeq" id="WP_121131334.1">
    <property type="nucleotide sequence ID" value="NZ_JBHUFK010000043.1"/>
</dbReference>
<organism evidence="2 3">
    <name type="scientific">Oceanobacillus bengalensis</name>
    <dbReference type="NCBI Taxonomy" id="1435466"/>
    <lineage>
        <taxon>Bacteria</taxon>
        <taxon>Bacillati</taxon>
        <taxon>Bacillota</taxon>
        <taxon>Bacilli</taxon>
        <taxon>Bacillales</taxon>
        <taxon>Bacillaceae</taxon>
        <taxon>Oceanobacillus</taxon>
    </lineage>
</organism>
<feature type="transmembrane region" description="Helical" evidence="1">
    <location>
        <begin position="320"/>
        <end position="342"/>
    </location>
</feature>
<comment type="caution">
    <text evidence="2">The sequence shown here is derived from an EMBL/GenBank/DDBJ whole genome shotgun (WGS) entry which is preliminary data.</text>
</comment>
<evidence type="ECO:0000313" key="2">
    <source>
        <dbReference type="EMBL" id="RKQ15577.1"/>
    </source>
</evidence>
<keyword evidence="1" id="KW-0812">Transmembrane</keyword>